<keyword evidence="2" id="KW-1185">Reference proteome</keyword>
<evidence type="ECO:0000313" key="1">
    <source>
        <dbReference type="EMBL" id="KNC71222.1"/>
    </source>
</evidence>
<name>A0A0L0F3F2_9EUKA</name>
<organism evidence="1 2">
    <name type="scientific">Sphaeroforma arctica JP610</name>
    <dbReference type="NCBI Taxonomy" id="667725"/>
    <lineage>
        <taxon>Eukaryota</taxon>
        <taxon>Ichthyosporea</taxon>
        <taxon>Ichthyophonida</taxon>
        <taxon>Sphaeroforma</taxon>
    </lineage>
</organism>
<sequence length="58" mass="6869">DMTFVQTRTLFFLKVVLRANNSRGVHEQWRMSVLNAFQTNAKACAWFAEWLMDRDEGM</sequence>
<reference evidence="1 2" key="1">
    <citation type="submission" date="2011-02" db="EMBL/GenBank/DDBJ databases">
        <title>The Genome Sequence of Sphaeroforma arctica JP610.</title>
        <authorList>
            <consortium name="The Broad Institute Genome Sequencing Platform"/>
            <person name="Russ C."/>
            <person name="Cuomo C."/>
            <person name="Young S.K."/>
            <person name="Zeng Q."/>
            <person name="Gargeya S."/>
            <person name="Alvarado L."/>
            <person name="Berlin A."/>
            <person name="Chapman S.B."/>
            <person name="Chen Z."/>
            <person name="Freedman E."/>
            <person name="Gellesch M."/>
            <person name="Goldberg J."/>
            <person name="Griggs A."/>
            <person name="Gujja S."/>
            <person name="Heilman E."/>
            <person name="Heiman D."/>
            <person name="Howarth C."/>
            <person name="Mehta T."/>
            <person name="Neiman D."/>
            <person name="Pearson M."/>
            <person name="Roberts A."/>
            <person name="Saif S."/>
            <person name="Shea T."/>
            <person name="Shenoy N."/>
            <person name="Sisk P."/>
            <person name="Stolte C."/>
            <person name="Sykes S."/>
            <person name="White J."/>
            <person name="Yandava C."/>
            <person name="Burger G."/>
            <person name="Gray M.W."/>
            <person name="Holland P.W.H."/>
            <person name="King N."/>
            <person name="Lang F.B.F."/>
            <person name="Roger A.J."/>
            <person name="Ruiz-Trillo I."/>
            <person name="Haas B."/>
            <person name="Nusbaum C."/>
            <person name="Birren B."/>
        </authorList>
    </citation>
    <scope>NUCLEOTIDE SEQUENCE [LARGE SCALE GENOMIC DNA]</scope>
    <source>
        <strain evidence="1 2">JP610</strain>
    </source>
</reference>
<protein>
    <submittedName>
        <fullName evidence="1">Uncharacterized protein</fullName>
    </submittedName>
</protein>
<accession>A0A0L0F3F2</accession>
<evidence type="ECO:0000313" key="2">
    <source>
        <dbReference type="Proteomes" id="UP000054560"/>
    </source>
</evidence>
<dbReference type="EMBL" id="KQ249246">
    <property type="protein sequence ID" value="KNC71222.1"/>
    <property type="molecule type" value="Genomic_DNA"/>
</dbReference>
<dbReference type="Proteomes" id="UP000054560">
    <property type="component" value="Unassembled WGS sequence"/>
</dbReference>
<dbReference type="RefSeq" id="XP_014145124.1">
    <property type="nucleotide sequence ID" value="XM_014289649.1"/>
</dbReference>
<dbReference type="GeneID" id="25916745"/>
<feature type="non-terminal residue" evidence="1">
    <location>
        <position position="1"/>
    </location>
</feature>
<proteinExistence type="predicted"/>
<dbReference type="AlphaFoldDB" id="A0A0L0F3F2"/>
<gene>
    <name evidence="1" type="ORF">SARC_16241</name>
</gene>